<evidence type="ECO:0000256" key="1">
    <source>
        <dbReference type="SAM" id="MobiDB-lite"/>
    </source>
</evidence>
<accession>K0RNE4</accession>
<dbReference type="AlphaFoldDB" id="K0RNE4"/>
<dbReference type="Proteomes" id="UP000266841">
    <property type="component" value="Unassembled WGS sequence"/>
</dbReference>
<keyword evidence="3" id="KW-1185">Reference proteome</keyword>
<organism evidence="2 3">
    <name type="scientific">Thalassiosira oceanica</name>
    <name type="common">Marine diatom</name>
    <dbReference type="NCBI Taxonomy" id="159749"/>
    <lineage>
        <taxon>Eukaryota</taxon>
        <taxon>Sar</taxon>
        <taxon>Stramenopiles</taxon>
        <taxon>Ochrophyta</taxon>
        <taxon>Bacillariophyta</taxon>
        <taxon>Coscinodiscophyceae</taxon>
        <taxon>Thalassiosirophycidae</taxon>
        <taxon>Thalassiosirales</taxon>
        <taxon>Thalassiosiraceae</taxon>
        <taxon>Thalassiosira</taxon>
    </lineage>
</organism>
<dbReference type="EMBL" id="AGNL01034412">
    <property type="protein sequence ID" value="EJK55273.1"/>
    <property type="molecule type" value="Genomic_DNA"/>
</dbReference>
<protein>
    <submittedName>
        <fullName evidence="2">Uncharacterized protein</fullName>
    </submittedName>
</protein>
<sequence>GDKYYFGGLGLAKDVPRAIELWTEAAELGSLDAHDLLGHTYYNGDGVEEDKLRCIHHWQQAAMKGNVLSRHNLGVVEHKNGNYDLAVQHWMISAKMGDPRLTEWHQGNVSREAMRTRHSSAGGINGISRRRGRDEEPPAGGSQANWSLTKGPGIVMVDCCDIRVPMTSNKSQILVSLRTWDTLA</sequence>
<evidence type="ECO:0000313" key="2">
    <source>
        <dbReference type="EMBL" id="EJK55273.1"/>
    </source>
</evidence>
<reference evidence="2 3" key="1">
    <citation type="journal article" date="2012" name="Genome Biol.">
        <title>Genome and low-iron response of an oceanic diatom adapted to chronic iron limitation.</title>
        <authorList>
            <person name="Lommer M."/>
            <person name="Specht M."/>
            <person name="Roy A.S."/>
            <person name="Kraemer L."/>
            <person name="Andreson R."/>
            <person name="Gutowska M.A."/>
            <person name="Wolf J."/>
            <person name="Bergner S.V."/>
            <person name="Schilhabel M.B."/>
            <person name="Klostermeier U.C."/>
            <person name="Beiko R.G."/>
            <person name="Rosenstiel P."/>
            <person name="Hippler M."/>
            <person name="Laroche J."/>
        </authorList>
    </citation>
    <scope>NUCLEOTIDE SEQUENCE [LARGE SCALE GENOMIC DNA]</scope>
    <source>
        <strain evidence="2 3">CCMP1005</strain>
    </source>
</reference>
<gene>
    <name evidence="2" type="ORF">THAOC_25010</name>
</gene>
<dbReference type="Pfam" id="PF08238">
    <property type="entry name" value="Sel1"/>
    <property type="match status" value="2"/>
</dbReference>
<feature type="non-terminal residue" evidence="2">
    <location>
        <position position="1"/>
    </location>
</feature>
<proteinExistence type="predicted"/>
<evidence type="ECO:0000313" key="3">
    <source>
        <dbReference type="Proteomes" id="UP000266841"/>
    </source>
</evidence>
<dbReference type="SMART" id="SM00671">
    <property type="entry name" value="SEL1"/>
    <property type="match status" value="3"/>
</dbReference>
<dbReference type="OrthoDB" id="272077at2759"/>
<dbReference type="Gene3D" id="1.25.40.10">
    <property type="entry name" value="Tetratricopeptide repeat domain"/>
    <property type="match status" value="1"/>
</dbReference>
<dbReference type="InterPro" id="IPR011990">
    <property type="entry name" value="TPR-like_helical_dom_sf"/>
</dbReference>
<name>K0RNE4_THAOC</name>
<dbReference type="InterPro" id="IPR006597">
    <property type="entry name" value="Sel1-like"/>
</dbReference>
<dbReference type="SUPFAM" id="SSF81901">
    <property type="entry name" value="HCP-like"/>
    <property type="match status" value="1"/>
</dbReference>
<comment type="caution">
    <text evidence="2">The sequence shown here is derived from an EMBL/GenBank/DDBJ whole genome shotgun (WGS) entry which is preliminary data.</text>
</comment>
<feature type="region of interest" description="Disordered" evidence="1">
    <location>
        <begin position="112"/>
        <end position="147"/>
    </location>
</feature>